<dbReference type="Proteomes" id="UP000595708">
    <property type="component" value="Chromosome"/>
</dbReference>
<dbReference type="InterPro" id="IPR013149">
    <property type="entry name" value="ADH-like_C"/>
</dbReference>
<sequence length="95" mass="10763">MMEAAALLENYLTVWDNLFNRGNLKKNKTLLVHGGTSGIGITALQLAKKFGAHVITTIGSYKKYIFYKKIGIDLVINYKKNDFLKKIKTNNKKNI</sequence>
<evidence type="ECO:0000313" key="4">
    <source>
        <dbReference type="EMBL" id="BCG49695.1"/>
    </source>
</evidence>
<proteinExistence type="predicted"/>
<accession>A0A7R7ACC2</accession>
<keyword evidence="2" id="KW-0560">Oxidoreductase</keyword>
<evidence type="ECO:0000313" key="5">
    <source>
        <dbReference type="Proteomes" id="UP000595708"/>
    </source>
</evidence>
<dbReference type="SUPFAM" id="SSF51735">
    <property type="entry name" value="NAD(P)-binding Rossmann-fold domains"/>
    <property type="match status" value="1"/>
</dbReference>
<evidence type="ECO:0000256" key="1">
    <source>
        <dbReference type="ARBA" id="ARBA00022857"/>
    </source>
</evidence>
<dbReference type="PANTHER" id="PTHR48106:SF8">
    <property type="entry name" value="OS02G0805600 PROTEIN"/>
    <property type="match status" value="1"/>
</dbReference>
<dbReference type="Gene3D" id="3.40.50.720">
    <property type="entry name" value="NAD(P)-binding Rossmann-like Domain"/>
    <property type="match status" value="1"/>
</dbReference>
<organism evidence="4 5">
    <name type="scientific">Candidatus Profftella armatura</name>
    <name type="common">Diaphorina cf. continua</name>
    <dbReference type="NCBI Taxonomy" id="2661583"/>
    <lineage>
        <taxon>Bacteria</taxon>
        <taxon>Pseudomonadati</taxon>
        <taxon>Pseudomonadota</taxon>
        <taxon>Betaproteobacteria</taxon>
        <taxon>Candidatus Profftella</taxon>
    </lineage>
</organism>
<dbReference type="InterPro" id="IPR036291">
    <property type="entry name" value="NAD(P)-bd_dom_sf"/>
</dbReference>
<dbReference type="KEGG" id="parm:PADco_2750"/>
<dbReference type="GO" id="GO:0070402">
    <property type="term" value="F:NADPH binding"/>
    <property type="evidence" value="ECO:0007669"/>
    <property type="project" value="TreeGrafter"/>
</dbReference>
<reference evidence="4 5" key="1">
    <citation type="journal article" date="2020" name="Genome Biol. Evol.">
        <title>Comparative Genomics Underlines Multiple Roles of Profftella, an Obligate Symbiont of Psyllids: Providing Toxins, Vitamins, and Carotenoids.</title>
        <authorList>
            <person name="Nakabachi A."/>
            <person name="Piel J."/>
            <person name="Malenovsky I."/>
            <person name="Hirose Y."/>
        </authorList>
    </citation>
    <scope>NUCLEOTIDE SEQUENCE [LARGE SCALE GENOMIC DNA]</scope>
    <source>
        <strain evidence="4 5">Dco</strain>
    </source>
</reference>
<keyword evidence="5" id="KW-1185">Reference proteome</keyword>
<evidence type="ECO:0000259" key="3">
    <source>
        <dbReference type="Pfam" id="PF00107"/>
    </source>
</evidence>
<feature type="domain" description="Alcohol dehydrogenase-like C-terminal" evidence="3">
    <location>
        <begin position="38"/>
        <end position="89"/>
    </location>
</feature>
<dbReference type="Pfam" id="PF00107">
    <property type="entry name" value="ADH_zinc_N"/>
    <property type="match status" value="1"/>
</dbReference>
<evidence type="ECO:0000256" key="2">
    <source>
        <dbReference type="ARBA" id="ARBA00023002"/>
    </source>
</evidence>
<keyword evidence="1" id="KW-0521">NADP</keyword>
<dbReference type="PANTHER" id="PTHR48106">
    <property type="entry name" value="QUINONE OXIDOREDUCTASE PIG3-RELATED"/>
    <property type="match status" value="1"/>
</dbReference>
<dbReference type="GO" id="GO:0016651">
    <property type="term" value="F:oxidoreductase activity, acting on NAD(P)H"/>
    <property type="evidence" value="ECO:0007669"/>
    <property type="project" value="TreeGrafter"/>
</dbReference>
<gene>
    <name evidence="4" type="primary">qor2</name>
    <name evidence="4" type="ORF">PADco_2750</name>
</gene>
<dbReference type="EMBL" id="AP023215">
    <property type="protein sequence ID" value="BCG49695.1"/>
    <property type="molecule type" value="Genomic_DNA"/>
</dbReference>
<protein>
    <submittedName>
        <fullName evidence="4">NAD(P)H-quinone oxidoreductase</fullName>
    </submittedName>
</protein>
<name>A0A7R7ACC2_9PROT</name>
<dbReference type="AlphaFoldDB" id="A0A7R7ACC2"/>